<gene>
    <name evidence="1" type="ORF">N5E88_01895</name>
</gene>
<name>A0AA42QWL3_ENTCL</name>
<accession>A0AA42QWL3</accession>
<proteinExistence type="predicted"/>
<dbReference type="Gene3D" id="1.10.3290.10">
    <property type="entry name" value="Fido-like domain"/>
    <property type="match status" value="1"/>
</dbReference>
<dbReference type="AlphaFoldDB" id="A0AA42QWL3"/>
<dbReference type="Proteomes" id="UP001161707">
    <property type="component" value="Unassembled WGS sequence"/>
</dbReference>
<organism evidence="1 2">
    <name type="scientific">Enterobacter cloacae</name>
    <dbReference type="NCBI Taxonomy" id="550"/>
    <lineage>
        <taxon>Bacteria</taxon>
        <taxon>Pseudomonadati</taxon>
        <taxon>Pseudomonadota</taxon>
        <taxon>Gammaproteobacteria</taxon>
        <taxon>Enterobacterales</taxon>
        <taxon>Enterobacteriaceae</taxon>
        <taxon>Enterobacter</taxon>
        <taxon>Enterobacter cloacae complex</taxon>
    </lineage>
</organism>
<evidence type="ECO:0000313" key="1">
    <source>
        <dbReference type="EMBL" id="MDH1478245.1"/>
    </source>
</evidence>
<dbReference type="InterPro" id="IPR036597">
    <property type="entry name" value="Fido-like_dom_sf"/>
</dbReference>
<comment type="caution">
    <text evidence="1">The sequence shown here is derived from an EMBL/GenBank/DDBJ whole genome shotgun (WGS) entry which is preliminary data.</text>
</comment>
<evidence type="ECO:0000313" key="2">
    <source>
        <dbReference type="Proteomes" id="UP001161707"/>
    </source>
</evidence>
<dbReference type="RefSeq" id="WP_261658732.1">
    <property type="nucleotide sequence ID" value="NZ_CP104836.1"/>
</dbReference>
<sequence length="147" mass="16876">MKKLTDKQKSRLWEQQRNVNFQASCLLEKGHGPSDPQIETLELGPSAPGLPHLCLIHRHLYRREMKRAGEYRTDDIFKGDIPFCHFEYIEKMGNELMSALESDRYLLDWRDIDPEQWVAANQSGATGDLSALNAIFAKVVSEARESE</sequence>
<dbReference type="InterPro" id="IPR022541">
    <property type="entry name" value="YhfG"/>
</dbReference>
<dbReference type="EMBL" id="JAOCIY010000003">
    <property type="protein sequence ID" value="MDH1478245.1"/>
    <property type="molecule type" value="Genomic_DNA"/>
</dbReference>
<protein>
    <submittedName>
        <fullName evidence="1">DUF2559 family protein</fullName>
    </submittedName>
</protein>
<dbReference type="Pfam" id="PF10832">
    <property type="entry name" value="YhfG"/>
    <property type="match status" value="1"/>
</dbReference>
<dbReference type="SUPFAM" id="SSF140931">
    <property type="entry name" value="Fic-like"/>
    <property type="match status" value="1"/>
</dbReference>
<reference evidence="1" key="1">
    <citation type="submission" date="2022-09" db="EMBL/GenBank/DDBJ databases">
        <title>Intensive care unit water sources are persistently colonized with multi-drug resistant bacteria and are the site of extensive horizontal gene transfer of antibiotic resistance genes.</title>
        <authorList>
            <person name="Diorio-Toth L."/>
        </authorList>
    </citation>
    <scope>NUCLEOTIDE SEQUENCE</scope>
    <source>
        <strain evidence="1">GD03711</strain>
    </source>
</reference>